<feature type="transmembrane region" description="Helical" evidence="1">
    <location>
        <begin position="136"/>
        <end position="158"/>
    </location>
</feature>
<keyword evidence="1" id="KW-0812">Transmembrane</keyword>
<evidence type="ECO:0000256" key="1">
    <source>
        <dbReference type="SAM" id="Phobius"/>
    </source>
</evidence>
<dbReference type="InterPro" id="IPR049504">
    <property type="entry name" value="O-antigen_lig"/>
</dbReference>
<feature type="transmembrane region" description="Helical" evidence="1">
    <location>
        <begin position="199"/>
        <end position="216"/>
    </location>
</feature>
<feature type="transmembrane region" description="Helical" evidence="1">
    <location>
        <begin position="170"/>
        <end position="192"/>
    </location>
</feature>
<proteinExistence type="predicted"/>
<feature type="transmembrane region" description="Helical" evidence="1">
    <location>
        <begin position="252"/>
        <end position="272"/>
    </location>
</feature>
<feature type="transmembrane region" description="Helical" evidence="1">
    <location>
        <begin position="359"/>
        <end position="384"/>
    </location>
</feature>
<feature type="transmembrane region" description="Helical" evidence="1">
    <location>
        <begin position="72"/>
        <end position="92"/>
    </location>
</feature>
<keyword evidence="3" id="KW-1185">Reference proteome</keyword>
<sequence length="442" mass="50209">MMYAKLRHNDLFEKLFLLFIIIQPILDLITGLTLKLTDSQFSLSLIIRTLFLMIFGLYLIFFKNYPYHKKQLLYFLILAIYLCINLCINYFMKPQFYLASEIKFILKAIYFVVTLSIYAVVFKTTHLNWKEKSLQYIYFAMTIYSSIILIAGITGTSFPSYEWEKVGHVGWFYSGNEIGAVLSIGFPVVLLTAIKKSRLYWLPVLIMIYALFAIGTKVGYGTILLVMIIALAFTLLDLIVNRGRAKKQLKTLGILTIILIGTFVYTPFSPIAQNMGIHLSILNEQNEIASEAEQDLAINQNSIESDQVQDLMLSGRDTYLDMHKSFFAEAPLSQKLFGMGYGGNYSSEPKMIEMDFHDLFYSFGIIGMIILTAPIIYCIIKILYNGIKKFKQCYTYENILLASSCALGFGIAFLAGHILTAPGVSFYLAVIVAYLTVNVEQT</sequence>
<feature type="transmembrane region" description="Helical" evidence="1">
    <location>
        <begin position="222"/>
        <end position="240"/>
    </location>
</feature>
<dbReference type="Pfam" id="PF13425">
    <property type="entry name" value="O-antigen_lig"/>
    <property type="match status" value="1"/>
</dbReference>
<evidence type="ECO:0000313" key="3">
    <source>
        <dbReference type="Proteomes" id="UP000602076"/>
    </source>
</evidence>
<dbReference type="Proteomes" id="UP000602076">
    <property type="component" value="Unassembled WGS sequence"/>
</dbReference>
<protein>
    <submittedName>
        <fullName evidence="2">O-antigen ligase family protein</fullName>
    </submittedName>
</protein>
<name>A0A927CWM9_9BACI</name>
<keyword evidence="1" id="KW-1133">Transmembrane helix</keyword>
<feature type="transmembrane region" description="Helical" evidence="1">
    <location>
        <begin position="104"/>
        <end position="124"/>
    </location>
</feature>
<keyword evidence="1" id="KW-0472">Membrane</keyword>
<dbReference type="AlphaFoldDB" id="A0A927CWM9"/>
<evidence type="ECO:0000313" key="2">
    <source>
        <dbReference type="EMBL" id="MBD3108529.1"/>
    </source>
</evidence>
<dbReference type="RefSeq" id="WP_190998071.1">
    <property type="nucleotide sequence ID" value="NZ_JACXSI010000019.1"/>
</dbReference>
<feature type="transmembrane region" description="Helical" evidence="1">
    <location>
        <begin position="396"/>
        <end position="415"/>
    </location>
</feature>
<keyword evidence="2" id="KW-0436">Ligase</keyword>
<gene>
    <name evidence="2" type="ORF">IEO70_09125</name>
</gene>
<feature type="transmembrane region" description="Helical" evidence="1">
    <location>
        <begin position="40"/>
        <end position="60"/>
    </location>
</feature>
<dbReference type="GO" id="GO:0016874">
    <property type="term" value="F:ligase activity"/>
    <property type="evidence" value="ECO:0007669"/>
    <property type="project" value="UniProtKB-KW"/>
</dbReference>
<accession>A0A927CWM9</accession>
<dbReference type="EMBL" id="JACXSI010000019">
    <property type="protein sequence ID" value="MBD3108529.1"/>
    <property type="molecule type" value="Genomic_DNA"/>
</dbReference>
<reference evidence="2" key="1">
    <citation type="submission" date="2020-09" db="EMBL/GenBank/DDBJ databases">
        <title>Bacillus faecalis sp. nov., a moderately halophilic bacterium isolated from cow faeces.</title>
        <authorList>
            <person name="Jiang L."/>
            <person name="Lee J."/>
        </authorList>
    </citation>
    <scope>NUCLEOTIDE SEQUENCE</scope>
    <source>
        <strain evidence="2">AGMB 02131</strain>
    </source>
</reference>
<comment type="caution">
    <text evidence="2">The sequence shown here is derived from an EMBL/GenBank/DDBJ whole genome shotgun (WGS) entry which is preliminary data.</text>
</comment>
<organism evidence="2 3">
    <name type="scientific">Peribacillus faecalis</name>
    <dbReference type="NCBI Taxonomy" id="2772559"/>
    <lineage>
        <taxon>Bacteria</taxon>
        <taxon>Bacillati</taxon>
        <taxon>Bacillota</taxon>
        <taxon>Bacilli</taxon>
        <taxon>Bacillales</taxon>
        <taxon>Bacillaceae</taxon>
        <taxon>Peribacillus</taxon>
    </lineage>
</organism>
<feature type="transmembrane region" description="Helical" evidence="1">
    <location>
        <begin position="12"/>
        <end position="34"/>
    </location>
</feature>